<accession>A0A919YM26</accession>
<sequence length="303" mass="33297">MELAAIDEEKQESSFIERAVFIVTPLLFVIVLIGLFITFLGVDIRSKAIEIGHSIPIIRDLLPEPTEPLANSDEKLRSDKLNERIAELEAQLAAAQEELSAATAKTVEQEQTINTLQTQSETAAETTTAEQTVTDEQYTARIQELAGMFSRMTPSKAAPIVQSMTLEEMALLFSQMRADDRVRIMEKMNPQVAADVTIKLKDNETAKDMEIAALQSRVERLQSESNNQATSSQVSDADLAATFAAMDPAAAAEMLLKMMDISSSKVLRVLQVTDSTARSAILEEMTAIDERTAAVLVTRLMQS</sequence>
<evidence type="ECO:0000259" key="3">
    <source>
        <dbReference type="Pfam" id="PF03448"/>
    </source>
</evidence>
<dbReference type="EMBL" id="BOSE01000001">
    <property type="protein sequence ID" value="GIP14549.1"/>
    <property type="molecule type" value="Genomic_DNA"/>
</dbReference>
<evidence type="ECO:0000256" key="2">
    <source>
        <dbReference type="SAM" id="Phobius"/>
    </source>
</evidence>
<keyword evidence="5" id="KW-1185">Reference proteome</keyword>
<gene>
    <name evidence="4" type="ORF">J40TS1_01910</name>
</gene>
<organism evidence="4 5">
    <name type="scientific">Paenibacillus montaniterrae</name>
    <dbReference type="NCBI Taxonomy" id="429341"/>
    <lineage>
        <taxon>Bacteria</taxon>
        <taxon>Bacillati</taxon>
        <taxon>Bacillota</taxon>
        <taxon>Bacilli</taxon>
        <taxon>Bacillales</taxon>
        <taxon>Paenibacillaceae</taxon>
        <taxon>Paenibacillus</taxon>
    </lineage>
</organism>
<evidence type="ECO:0000256" key="1">
    <source>
        <dbReference type="SAM" id="Coils"/>
    </source>
</evidence>
<reference evidence="4" key="1">
    <citation type="submission" date="2021-03" db="EMBL/GenBank/DDBJ databases">
        <title>Antimicrobial resistance genes in bacteria isolated from Japanese honey, and their potential for conferring macrolide and lincosamide resistance in the American foulbrood pathogen Paenibacillus larvae.</title>
        <authorList>
            <person name="Okamoto M."/>
            <person name="Kumagai M."/>
            <person name="Kanamori H."/>
            <person name="Takamatsu D."/>
        </authorList>
    </citation>
    <scope>NUCLEOTIDE SEQUENCE</scope>
    <source>
        <strain evidence="4">J40TS1</strain>
    </source>
</reference>
<keyword evidence="2" id="KW-0472">Membrane</keyword>
<dbReference type="AlphaFoldDB" id="A0A919YM26"/>
<keyword evidence="2" id="KW-0812">Transmembrane</keyword>
<dbReference type="Pfam" id="PF03448">
    <property type="entry name" value="MgtE_N"/>
    <property type="match status" value="1"/>
</dbReference>
<dbReference type="InterPro" id="IPR006668">
    <property type="entry name" value="Mg_transptr_MgtE_intracell_dom"/>
</dbReference>
<feature type="coiled-coil region" evidence="1">
    <location>
        <begin position="71"/>
        <end position="112"/>
    </location>
</feature>
<dbReference type="Proteomes" id="UP000683139">
    <property type="component" value="Unassembled WGS sequence"/>
</dbReference>
<dbReference type="SUPFAM" id="SSF158791">
    <property type="entry name" value="MgtE N-terminal domain-like"/>
    <property type="match status" value="1"/>
</dbReference>
<comment type="caution">
    <text evidence="4">The sequence shown here is derived from an EMBL/GenBank/DDBJ whole genome shotgun (WGS) entry which is preliminary data.</text>
</comment>
<feature type="transmembrane region" description="Helical" evidence="2">
    <location>
        <begin position="20"/>
        <end position="42"/>
    </location>
</feature>
<evidence type="ECO:0000313" key="4">
    <source>
        <dbReference type="EMBL" id="GIP14549.1"/>
    </source>
</evidence>
<dbReference type="InterPro" id="IPR038076">
    <property type="entry name" value="MgtE_N_sf"/>
</dbReference>
<keyword evidence="2" id="KW-1133">Transmembrane helix</keyword>
<name>A0A919YM26_9BACL</name>
<proteinExistence type="predicted"/>
<evidence type="ECO:0000313" key="5">
    <source>
        <dbReference type="Proteomes" id="UP000683139"/>
    </source>
</evidence>
<protein>
    <recommendedName>
        <fullName evidence="3">Magnesium transporter MgtE intracellular domain-containing protein</fullName>
    </recommendedName>
</protein>
<dbReference type="Gene3D" id="1.25.60.10">
    <property type="entry name" value="MgtE N-terminal domain-like"/>
    <property type="match status" value="1"/>
</dbReference>
<feature type="domain" description="Magnesium transporter MgtE intracellular" evidence="3">
    <location>
        <begin position="144"/>
        <end position="208"/>
    </location>
</feature>
<keyword evidence="1" id="KW-0175">Coiled coil</keyword>